<proteinExistence type="predicted"/>
<dbReference type="Gene3D" id="1.20.1260.120">
    <property type="entry name" value="Protein of unknown function DUF2935"/>
    <property type="match status" value="1"/>
</dbReference>
<organism evidence="2 3">
    <name type="scientific">Anaerosolibacter carboniphilus</name>
    <dbReference type="NCBI Taxonomy" id="1417629"/>
    <lineage>
        <taxon>Bacteria</taxon>
        <taxon>Bacillati</taxon>
        <taxon>Bacillota</taxon>
        <taxon>Clostridia</taxon>
        <taxon>Peptostreptococcales</taxon>
        <taxon>Thermotaleaceae</taxon>
        <taxon>Anaerosolibacter</taxon>
    </lineage>
</organism>
<dbReference type="RefSeq" id="WP_184310498.1">
    <property type="nucleotide sequence ID" value="NZ_JACHEN010000011.1"/>
</dbReference>
<name>A0A841KVA6_9FIRM</name>
<reference evidence="2 3" key="1">
    <citation type="submission" date="2020-08" db="EMBL/GenBank/DDBJ databases">
        <title>Genomic Encyclopedia of Type Strains, Phase IV (KMG-IV): sequencing the most valuable type-strain genomes for metagenomic binning, comparative biology and taxonomic classification.</title>
        <authorList>
            <person name="Goeker M."/>
        </authorList>
    </citation>
    <scope>NUCLEOTIDE SEQUENCE [LARGE SCALE GENOMIC DNA]</scope>
    <source>
        <strain evidence="2 3">DSM 103526</strain>
    </source>
</reference>
<sequence length="143" mass="16936">MYCYTMAYSLQCVLRELLMWTDISSEHPIFVKTVAKLSKKDLPKSIVEELKKLNKSFEELNMNAKEQLTNAQNSVAQPTMCGYMNQAKMLLNEFGRLNRIWIGLIKEIMKYGKDDKVWQTLLSHIEEEQIYMDRLFHTLYMQI</sequence>
<evidence type="ECO:0000313" key="2">
    <source>
        <dbReference type="EMBL" id="MBB6215950.1"/>
    </source>
</evidence>
<dbReference type="AlphaFoldDB" id="A0A841KVA6"/>
<dbReference type="Proteomes" id="UP000579281">
    <property type="component" value="Unassembled WGS sequence"/>
</dbReference>
<protein>
    <submittedName>
        <fullName evidence="2">Putative Zn-ribbon and HTH transcriptional regulator</fullName>
    </submittedName>
</protein>
<feature type="coiled-coil region" evidence="1">
    <location>
        <begin position="47"/>
        <end position="74"/>
    </location>
</feature>
<dbReference type="EMBL" id="JACHEN010000011">
    <property type="protein sequence ID" value="MBB6215950.1"/>
    <property type="molecule type" value="Genomic_DNA"/>
</dbReference>
<accession>A0A841KVA6</accession>
<keyword evidence="3" id="KW-1185">Reference proteome</keyword>
<evidence type="ECO:0000313" key="3">
    <source>
        <dbReference type="Proteomes" id="UP000579281"/>
    </source>
</evidence>
<comment type="caution">
    <text evidence="2">The sequence shown here is derived from an EMBL/GenBank/DDBJ whole genome shotgun (WGS) entry which is preliminary data.</text>
</comment>
<dbReference type="Pfam" id="PF11155">
    <property type="entry name" value="DUF2935"/>
    <property type="match status" value="1"/>
</dbReference>
<keyword evidence="1" id="KW-0175">Coiled coil</keyword>
<evidence type="ECO:0000256" key="1">
    <source>
        <dbReference type="SAM" id="Coils"/>
    </source>
</evidence>
<dbReference type="InterPro" id="IPR021328">
    <property type="entry name" value="CotB-like"/>
</dbReference>
<gene>
    <name evidence="2" type="ORF">HNQ80_002041</name>
</gene>